<feature type="signal peptide" evidence="12">
    <location>
        <begin position="1"/>
        <end position="23"/>
    </location>
</feature>
<feature type="transmembrane region" description="Helical" evidence="11">
    <location>
        <begin position="293"/>
        <end position="315"/>
    </location>
</feature>
<dbReference type="GO" id="GO:0006865">
    <property type="term" value="P:amino acid transport"/>
    <property type="evidence" value="ECO:0007669"/>
    <property type="project" value="UniProtKB-KW"/>
</dbReference>
<keyword evidence="8" id="KW-0029">Amino-acid transport</keyword>
<feature type="transmembrane region" description="Helical" evidence="11">
    <location>
        <begin position="458"/>
        <end position="479"/>
    </location>
</feature>
<feature type="transmembrane region" description="Helical" evidence="11">
    <location>
        <begin position="327"/>
        <end position="348"/>
    </location>
</feature>
<accession>A0A1L6RDP8</accession>
<evidence type="ECO:0000256" key="9">
    <source>
        <dbReference type="ARBA" id="ARBA00022989"/>
    </source>
</evidence>
<evidence type="ECO:0000256" key="12">
    <source>
        <dbReference type="SAM" id="SignalP"/>
    </source>
</evidence>
<evidence type="ECO:0000256" key="1">
    <source>
        <dbReference type="ARBA" id="ARBA00004651"/>
    </source>
</evidence>
<proteinExistence type="inferred from homology"/>
<dbReference type="STRING" id="1631871.FOL01_1802"/>
<evidence type="ECO:0000256" key="11">
    <source>
        <dbReference type="RuleBase" id="RU363032"/>
    </source>
</evidence>
<evidence type="ECO:0000256" key="2">
    <source>
        <dbReference type="ARBA" id="ARBA00010072"/>
    </source>
</evidence>
<dbReference type="InterPro" id="IPR035906">
    <property type="entry name" value="MetI-like_sf"/>
</dbReference>
<dbReference type="SUPFAM" id="SSF161098">
    <property type="entry name" value="MetI-like"/>
    <property type="match status" value="1"/>
</dbReference>
<dbReference type="Pfam" id="PF00528">
    <property type="entry name" value="BPD_transp_1"/>
    <property type="match status" value="1"/>
</dbReference>
<dbReference type="PROSITE" id="PS01039">
    <property type="entry name" value="SBP_BACTERIAL_3"/>
    <property type="match status" value="1"/>
</dbReference>
<comment type="similarity">
    <text evidence="2">Belongs to the binding-protein-dependent transport system permease family. HisMQ subfamily.</text>
</comment>
<dbReference type="InterPro" id="IPR018313">
    <property type="entry name" value="SBP_3_CS"/>
</dbReference>
<gene>
    <name evidence="14" type="ORF">FOL01_1802</name>
</gene>
<dbReference type="Pfam" id="PF00497">
    <property type="entry name" value="SBP_bac_3"/>
    <property type="match status" value="1"/>
</dbReference>
<evidence type="ECO:0000256" key="4">
    <source>
        <dbReference type="ARBA" id="ARBA00022448"/>
    </source>
</evidence>
<dbReference type="OrthoDB" id="9811552at2"/>
<dbReference type="InterPro" id="IPR000515">
    <property type="entry name" value="MetI-like"/>
</dbReference>
<dbReference type="InterPro" id="IPR001638">
    <property type="entry name" value="Solute-binding_3/MltF_N"/>
</dbReference>
<feature type="domain" description="ABC transmembrane type-1" evidence="13">
    <location>
        <begin position="291"/>
        <end position="479"/>
    </location>
</feature>
<evidence type="ECO:0000256" key="3">
    <source>
        <dbReference type="ARBA" id="ARBA00010333"/>
    </source>
</evidence>
<keyword evidence="9 11" id="KW-1133">Transmembrane helix</keyword>
<keyword evidence="4 11" id="KW-0813">Transport</keyword>
<evidence type="ECO:0000256" key="10">
    <source>
        <dbReference type="ARBA" id="ARBA00023136"/>
    </source>
</evidence>
<dbReference type="PANTHER" id="PTHR30614:SF20">
    <property type="entry name" value="GLUTAMINE TRANSPORT SYSTEM PERMEASE PROTEIN GLNP"/>
    <property type="match status" value="1"/>
</dbReference>
<dbReference type="AlphaFoldDB" id="A0A1L6RDP8"/>
<feature type="transmembrane region" description="Helical" evidence="11">
    <location>
        <begin position="360"/>
        <end position="379"/>
    </location>
</feature>
<dbReference type="Gene3D" id="3.40.190.10">
    <property type="entry name" value="Periplasmic binding protein-like II"/>
    <property type="match status" value="2"/>
</dbReference>
<keyword evidence="7 12" id="KW-0732">Signal</keyword>
<evidence type="ECO:0000256" key="6">
    <source>
        <dbReference type="ARBA" id="ARBA00022692"/>
    </source>
</evidence>
<evidence type="ECO:0000256" key="7">
    <source>
        <dbReference type="ARBA" id="ARBA00022729"/>
    </source>
</evidence>
<organism evidence="14 15">
    <name type="scientific">Weissella jogaejeotgali</name>
    <dbReference type="NCBI Taxonomy" id="1631871"/>
    <lineage>
        <taxon>Bacteria</taxon>
        <taxon>Bacillati</taxon>
        <taxon>Bacillota</taxon>
        <taxon>Bacilli</taxon>
        <taxon>Lactobacillales</taxon>
        <taxon>Lactobacillaceae</taxon>
        <taxon>Weissella</taxon>
    </lineage>
</organism>
<dbReference type="SMART" id="SM00062">
    <property type="entry name" value="PBPb"/>
    <property type="match status" value="1"/>
</dbReference>
<keyword evidence="6 11" id="KW-0812">Transmembrane</keyword>
<evidence type="ECO:0000313" key="14">
    <source>
        <dbReference type="EMBL" id="APS42661.1"/>
    </source>
</evidence>
<dbReference type="EMBL" id="CP014332">
    <property type="protein sequence ID" value="APS42661.1"/>
    <property type="molecule type" value="Genomic_DNA"/>
</dbReference>
<dbReference type="KEGG" id="wjo:FOL01_1802"/>
<dbReference type="InterPro" id="IPR043429">
    <property type="entry name" value="ArtM/GltK/GlnP/TcyL/YhdX-like"/>
</dbReference>
<dbReference type="FunFam" id="1.10.3720.10:FF:000033">
    <property type="entry name" value="Polar amino acid ABC transporter permease"/>
    <property type="match status" value="1"/>
</dbReference>
<dbReference type="SUPFAM" id="SSF53850">
    <property type="entry name" value="Periplasmic binding protein-like II"/>
    <property type="match status" value="1"/>
</dbReference>
<dbReference type="Proteomes" id="UP000185473">
    <property type="component" value="Chromosome"/>
</dbReference>
<keyword evidence="5" id="KW-1003">Cell membrane</keyword>
<comment type="similarity">
    <text evidence="3">Belongs to the bacterial solute-binding protein 3 family.</text>
</comment>
<evidence type="ECO:0000256" key="8">
    <source>
        <dbReference type="ARBA" id="ARBA00022970"/>
    </source>
</evidence>
<dbReference type="CDD" id="cd06261">
    <property type="entry name" value="TM_PBP2"/>
    <property type="match status" value="1"/>
</dbReference>
<keyword evidence="15" id="KW-1185">Reference proteome</keyword>
<evidence type="ECO:0000256" key="5">
    <source>
        <dbReference type="ARBA" id="ARBA00022475"/>
    </source>
</evidence>
<protein>
    <submittedName>
        <fullName evidence="14">Amino acid ABC transporter, amino acid-binding/permease protein</fullName>
    </submittedName>
</protein>
<keyword evidence="10 11" id="KW-0472">Membrane</keyword>
<dbReference type="GO" id="GO:0022857">
    <property type="term" value="F:transmembrane transporter activity"/>
    <property type="evidence" value="ECO:0007669"/>
    <property type="project" value="InterPro"/>
</dbReference>
<dbReference type="NCBIfam" id="TIGR01726">
    <property type="entry name" value="HEQRo_perm_3TM"/>
    <property type="match status" value="1"/>
</dbReference>
<dbReference type="Gene3D" id="1.10.3720.10">
    <property type="entry name" value="MetI-like"/>
    <property type="match status" value="1"/>
</dbReference>
<reference evidence="14 15" key="1">
    <citation type="submission" date="2016-02" db="EMBL/GenBank/DDBJ databases">
        <title>Complete Genome Sequence of Weissella jogaejeotgali FOL01.</title>
        <authorList>
            <person name="Lee J.-H."/>
            <person name="Ku H.-J."/>
        </authorList>
    </citation>
    <scope>NUCLEOTIDE SEQUENCE [LARGE SCALE GENOMIC DNA]</scope>
    <source>
        <strain evidence="14 15">FOL01</strain>
    </source>
</reference>
<dbReference type="RefSeq" id="WP_075270393.1">
    <property type="nucleotide sequence ID" value="NZ_CP014332.1"/>
</dbReference>
<evidence type="ECO:0000259" key="13">
    <source>
        <dbReference type="PROSITE" id="PS50928"/>
    </source>
</evidence>
<dbReference type="GO" id="GO:0043190">
    <property type="term" value="C:ATP-binding cassette (ABC) transporter complex"/>
    <property type="evidence" value="ECO:0007669"/>
    <property type="project" value="InterPro"/>
</dbReference>
<comment type="subcellular location">
    <subcellularLocation>
        <location evidence="1 11">Cell membrane</location>
        <topology evidence="1 11">Multi-pass membrane protein</topology>
    </subcellularLocation>
</comment>
<sequence>MKKWMKKVAILLMAIGMFISSGAGVFSVKNVSAAETDPTLSRVKKSGKLVIGTAAEYAPYEFHATVNGKDKILGFDMDVARTLAKHLGVKLEVQDMSFDSLLGAVKTGKIDMAIAGMTYTPERAKEVNFSTPYYNDKNVVLTLKENKNKWATLDQIRGAKLGAQVSSSQSKLASSLTDKKTVQVKKITDLVMQLSQKKVDAVVLAQTSAKSYLTQSDQFAITKAKLPITTGNAVSTVMNKNSPVFKEKVDQILKDHVIGAPLQKWQDKAFKEAVQKDSFIKKYMPYFIKGTEYSVGLAVIGVFFGIILGVLFALMKMSTIKPLKWLAVAYIEAVRGVPLLIQVFLVYFGTQVIGLDVSSFLAGAIAMFLNSAAYVAEIIRSGIQAVPAGQTEAARSLGFTKNQTMRYMILPQAIKNILPALGNEFVTVIKEGSVVSVIGVGELTFQTSVVQGASFKPFLPLIVTAVIYFILTFGITRLLNLFEKKLHKSDKSFG</sequence>
<dbReference type="InterPro" id="IPR010065">
    <property type="entry name" value="AA_ABC_transptr_permease_3TM"/>
</dbReference>
<dbReference type="PROSITE" id="PS50928">
    <property type="entry name" value="ABC_TM1"/>
    <property type="match status" value="1"/>
</dbReference>
<feature type="chain" id="PRO_5038354135" evidence="12">
    <location>
        <begin position="24"/>
        <end position="494"/>
    </location>
</feature>
<dbReference type="PANTHER" id="PTHR30614">
    <property type="entry name" value="MEMBRANE COMPONENT OF AMINO ACID ABC TRANSPORTER"/>
    <property type="match status" value="1"/>
</dbReference>
<evidence type="ECO:0000313" key="15">
    <source>
        <dbReference type="Proteomes" id="UP000185473"/>
    </source>
</evidence>
<name>A0A1L6RDP8_9LACO</name>